<dbReference type="EMBL" id="JHEH01000021">
    <property type="protein sequence ID" value="KEP68944.1"/>
    <property type="molecule type" value="Genomic_DNA"/>
</dbReference>
<dbReference type="AlphaFoldDB" id="A0A074TB70"/>
<name>A0A074TB70_9RHOB</name>
<evidence type="ECO:0000313" key="2">
    <source>
        <dbReference type="EMBL" id="KEP68944.1"/>
    </source>
</evidence>
<organism evidence="2 3">
    <name type="scientific">Thioclava dalianensis</name>
    <dbReference type="NCBI Taxonomy" id="1185766"/>
    <lineage>
        <taxon>Bacteria</taxon>
        <taxon>Pseudomonadati</taxon>
        <taxon>Pseudomonadota</taxon>
        <taxon>Alphaproteobacteria</taxon>
        <taxon>Rhodobacterales</taxon>
        <taxon>Paracoccaceae</taxon>
        <taxon>Thioclava</taxon>
    </lineage>
</organism>
<evidence type="ECO:0000313" key="3">
    <source>
        <dbReference type="Proteomes" id="UP000027725"/>
    </source>
</evidence>
<reference evidence="2 3" key="1">
    <citation type="submission" date="2014-03" db="EMBL/GenBank/DDBJ databases">
        <title>The draft genome sequence of Thioclava dalianensis DLFJ1-1.</title>
        <authorList>
            <person name="Lai Q."/>
            <person name="Shao Z."/>
        </authorList>
    </citation>
    <scope>NUCLEOTIDE SEQUENCE [LARGE SCALE GENOMIC DNA]</scope>
    <source>
        <strain evidence="2 3">DLFJ1-1</strain>
    </source>
</reference>
<gene>
    <name evidence="2" type="ORF">DL1_07935</name>
</gene>
<protein>
    <submittedName>
        <fullName evidence="2">Uncharacterized protein</fullName>
    </submittedName>
</protein>
<dbReference type="Proteomes" id="UP000027725">
    <property type="component" value="Unassembled WGS sequence"/>
</dbReference>
<dbReference type="STRING" id="1185766.SAMN05216224_104282"/>
<accession>A0A074TB70</accession>
<sequence>MAPINRVIAAAPRYSADPALQDEWHRARRIPENAGDRHFTSPKRSHDVAREPHEDGAPRAAFSAADILLSPKEAGHDEI</sequence>
<proteinExistence type="predicted"/>
<keyword evidence="3" id="KW-1185">Reference proteome</keyword>
<comment type="caution">
    <text evidence="2">The sequence shown here is derived from an EMBL/GenBank/DDBJ whole genome shotgun (WGS) entry which is preliminary data.</text>
</comment>
<feature type="region of interest" description="Disordered" evidence="1">
    <location>
        <begin position="29"/>
        <end position="61"/>
    </location>
</feature>
<evidence type="ECO:0000256" key="1">
    <source>
        <dbReference type="SAM" id="MobiDB-lite"/>
    </source>
</evidence>
<feature type="compositionally biased region" description="Basic and acidic residues" evidence="1">
    <location>
        <begin position="29"/>
        <end position="57"/>
    </location>
</feature>